<dbReference type="EMBL" id="JAGDFM010000223">
    <property type="protein sequence ID" value="KAG7382013.1"/>
    <property type="molecule type" value="Genomic_DNA"/>
</dbReference>
<sequence>MVRSLRIRKLSCYAVLQGRKGRVPLSQRRHIPIPITAHAQCSALPEQKLSTRAFPFVKLPRSVCCRGVHLAIAITPVCLADVQVSVTPGGSRPKLVFSDQEICDDILATMPKLQAAVRSNAKGERWRHSTGKGGVHLAQMKPYTSTAQPDDDLDILHAVAAKTELRCHLNEALSVLLHQDTDGYDSTMKALCGKQFTKGDVLFHQRVALGPDCQKQTRIPVKSESDNTFGTISVTSATVRPGASLKTRLQARRSRTQQLVFSTYTHRSAQCTS</sequence>
<dbReference type="AlphaFoldDB" id="A0A8T1VPN4"/>
<reference evidence="1" key="1">
    <citation type="submission" date="2021-02" db="EMBL/GenBank/DDBJ databases">
        <authorList>
            <person name="Palmer J.M."/>
        </authorList>
    </citation>
    <scope>NUCLEOTIDE SEQUENCE</scope>
    <source>
        <strain evidence="1">SCRP734</strain>
    </source>
</reference>
<evidence type="ECO:0000313" key="1">
    <source>
        <dbReference type="EMBL" id="KAG7382013.1"/>
    </source>
</evidence>
<accession>A0A8T1VPN4</accession>
<protein>
    <submittedName>
        <fullName evidence="1">Uncharacterized protein</fullName>
    </submittedName>
</protein>
<name>A0A8T1VPN4_9STRA</name>
<evidence type="ECO:0000313" key="2">
    <source>
        <dbReference type="Proteomes" id="UP000694044"/>
    </source>
</evidence>
<dbReference type="PANTHER" id="PTHR43102:SF2">
    <property type="entry name" value="GAF DOMAIN-CONTAINING PROTEIN"/>
    <property type="match status" value="1"/>
</dbReference>
<proteinExistence type="predicted"/>
<dbReference type="PANTHER" id="PTHR43102">
    <property type="entry name" value="SLR1143 PROTEIN"/>
    <property type="match status" value="1"/>
</dbReference>
<keyword evidence="2" id="KW-1185">Reference proteome</keyword>
<dbReference type="Proteomes" id="UP000694044">
    <property type="component" value="Unassembled WGS sequence"/>
</dbReference>
<organism evidence="1 2">
    <name type="scientific">Phytophthora pseudosyringae</name>
    <dbReference type="NCBI Taxonomy" id="221518"/>
    <lineage>
        <taxon>Eukaryota</taxon>
        <taxon>Sar</taxon>
        <taxon>Stramenopiles</taxon>
        <taxon>Oomycota</taxon>
        <taxon>Peronosporomycetes</taxon>
        <taxon>Peronosporales</taxon>
        <taxon>Peronosporaceae</taxon>
        <taxon>Phytophthora</taxon>
    </lineage>
</organism>
<comment type="caution">
    <text evidence="1">The sequence shown here is derived from an EMBL/GenBank/DDBJ whole genome shotgun (WGS) entry which is preliminary data.</text>
</comment>
<gene>
    <name evidence="1" type="ORF">PHYPSEUDO_005374</name>
</gene>